<name>A0A840BR64_9RHOO</name>
<reference evidence="3 4" key="1">
    <citation type="submission" date="2020-08" db="EMBL/GenBank/DDBJ databases">
        <title>Genomic Encyclopedia of Type Strains, Phase IV (KMG-IV): sequencing the most valuable type-strain genomes for metagenomic binning, comparative biology and taxonomic classification.</title>
        <authorList>
            <person name="Goeker M."/>
        </authorList>
    </citation>
    <scope>NUCLEOTIDE SEQUENCE [LARGE SCALE GENOMIC DNA]</scope>
    <source>
        <strain evidence="3 4">DSM 106739</strain>
    </source>
</reference>
<evidence type="ECO:0000259" key="2">
    <source>
        <dbReference type="Pfam" id="PF09917"/>
    </source>
</evidence>
<gene>
    <name evidence="3" type="ORF">GGR36_003508</name>
</gene>
<evidence type="ECO:0000256" key="1">
    <source>
        <dbReference type="SAM" id="SignalP"/>
    </source>
</evidence>
<dbReference type="PANTHER" id="PTHR36919:SF3">
    <property type="entry name" value="BLL5882 PROTEIN"/>
    <property type="match status" value="1"/>
</dbReference>
<accession>A0A840BR64</accession>
<comment type="caution">
    <text evidence="3">The sequence shown here is derived from an EMBL/GenBank/DDBJ whole genome shotgun (WGS) entry which is preliminary data.</text>
</comment>
<proteinExistence type="predicted"/>
<evidence type="ECO:0000313" key="3">
    <source>
        <dbReference type="EMBL" id="MBB4014162.1"/>
    </source>
</evidence>
<dbReference type="InterPro" id="IPR019223">
    <property type="entry name" value="DUF2147"/>
</dbReference>
<dbReference type="Proteomes" id="UP000561045">
    <property type="component" value="Unassembled WGS sequence"/>
</dbReference>
<dbReference type="Gene3D" id="2.40.128.520">
    <property type="match status" value="1"/>
</dbReference>
<organism evidence="3 4">
    <name type="scientific">Niveibacterium umoris</name>
    <dbReference type="NCBI Taxonomy" id="1193620"/>
    <lineage>
        <taxon>Bacteria</taxon>
        <taxon>Pseudomonadati</taxon>
        <taxon>Pseudomonadota</taxon>
        <taxon>Betaproteobacteria</taxon>
        <taxon>Rhodocyclales</taxon>
        <taxon>Rhodocyclaceae</taxon>
        <taxon>Niveibacterium</taxon>
    </lineage>
</organism>
<dbReference type="PANTHER" id="PTHR36919">
    <property type="entry name" value="BLR1215 PROTEIN"/>
    <property type="match status" value="1"/>
</dbReference>
<dbReference type="Pfam" id="PF09917">
    <property type="entry name" value="DUF2147"/>
    <property type="match status" value="1"/>
</dbReference>
<feature type="domain" description="DUF2147" evidence="2">
    <location>
        <begin position="29"/>
        <end position="147"/>
    </location>
</feature>
<dbReference type="RefSeq" id="WP_183636050.1">
    <property type="nucleotide sequence ID" value="NZ_BAABLE010000005.1"/>
</dbReference>
<dbReference type="AlphaFoldDB" id="A0A840BR64"/>
<keyword evidence="1" id="KW-0732">Signal</keyword>
<keyword evidence="4" id="KW-1185">Reference proteome</keyword>
<sequence>MNVRTGIVAGALTALIAGNAWANEAGAEGRWRTISDTDGKPRSIVRIDEKAGTYEAVVEKIFFKAGEDTDPVCDKCTDARKGQKIIGLKIMNGLKRDGFAYEGGEILDPDNGKVYRAKMKLSPDGKTLEVRGFIGVSLFGRSQTWYRE</sequence>
<dbReference type="EMBL" id="JACIET010000002">
    <property type="protein sequence ID" value="MBB4014162.1"/>
    <property type="molecule type" value="Genomic_DNA"/>
</dbReference>
<protein>
    <submittedName>
        <fullName evidence="3">Uncharacterized protein (DUF2147 family)</fullName>
    </submittedName>
</protein>
<feature type="chain" id="PRO_5032725009" evidence="1">
    <location>
        <begin position="23"/>
        <end position="148"/>
    </location>
</feature>
<feature type="signal peptide" evidence="1">
    <location>
        <begin position="1"/>
        <end position="22"/>
    </location>
</feature>
<evidence type="ECO:0000313" key="4">
    <source>
        <dbReference type="Proteomes" id="UP000561045"/>
    </source>
</evidence>